<name>A0AAE9HK55_9CAUD</name>
<evidence type="ECO:0000313" key="1">
    <source>
        <dbReference type="EMBL" id="UPW35816.1"/>
    </source>
</evidence>
<evidence type="ECO:0000313" key="2">
    <source>
        <dbReference type="Proteomes" id="UP000831536"/>
    </source>
</evidence>
<gene>
    <name evidence="1" type="ORF">EM_014</name>
</gene>
<proteinExistence type="predicted"/>
<keyword evidence="2" id="KW-1185">Reference proteome</keyword>
<reference evidence="1" key="1">
    <citation type="journal article" date="2022" name="J. Appl. Microbiol.">
        <title>Bacteriophage-Antibiotic Combinations Against Multidrug-Resistant Pseudomonas aeruginosa.</title>
        <authorList>
            <person name="Holger D."/>
            <person name="Lev K.L."/>
            <person name="Kebriaei R."/>
            <person name="Morrisette T."/>
            <person name="Shah R."/>
            <person name="Alexander J."/>
            <person name="Lehman S.M."/>
            <person name="Rybak M.J."/>
        </authorList>
    </citation>
    <scope>NUCLEOTIDE SEQUENCE</scope>
</reference>
<sequence length="103" mass="12007">MRVPTDEERTIRCLLDDIHGPLNLLFPGVRAEIKDGHQWRTIILCVEYPHPVLGLLSYSHTVPKSVIEDDYFLEFVMNRVPQEVLAGMLERAQAHTAKHWYIR</sequence>
<organism evidence="1 2">
    <name type="scientific">Pseudomonas phage EM</name>
    <dbReference type="NCBI Taxonomy" id="2936914"/>
    <lineage>
        <taxon>Viruses</taxon>
        <taxon>Duplodnaviria</taxon>
        <taxon>Heunggongvirae</taxon>
        <taxon>Uroviricota</taxon>
        <taxon>Caudoviricetes</taxon>
        <taxon>Vandenendeviridae</taxon>
        <taxon>Skurskavirinae</taxon>
        <taxon>Baldwinvirus</taxon>
        <taxon>Baldwinvirus EM</taxon>
    </lineage>
</organism>
<dbReference type="EMBL" id="ON169972">
    <property type="protein sequence ID" value="UPW35816.1"/>
    <property type="molecule type" value="Genomic_DNA"/>
</dbReference>
<dbReference type="Proteomes" id="UP000831536">
    <property type="component" value="Segment"/>
</dbReference>
<accession>A0AAE9HK55</accession>
<protein>
    <submittedName>
        <fullName evidence="1">Uncharacterized protein</fullName>
    </submittedName>
</protein>